<gene>
    <name evidence="1" type="ORF">K3G42_015381</name>
</gene>
<evidence type="ECO:0000313" key="2">
    <source>
        <dbReference type="Proteomes" id="UP000827872"/>
    </source>
</evidence>
<comment type="caution">
    <text evidence="1">The sequence shown here is derived from an EMBL/GenBank/DDBJ whole genome shotgun (WGS) entry which is preliminary data.</text>
</comment>
<dbReference type="Proteomes" id="UP000827872">
    <property type="component" value="Linkage Group LG15"/>
</dbReference>
<evidence type="ECO:0000313" key="1">
    <source>
        <dbReference type="EMBL" id="KAH7997441.1"/>
    </source>
</evidence>
<reference evidence="1" key="1">
    <citation type="submission" date="2021-08" db="EMBL/GenBank/DDBJ databases">
        <title>The first chromosome-level gecko genome reveals the dynamic sex chromosomes of Neotropical dwarf geckos (Sphaerodactylidae: Sphaerodactylus).</title>
        <authorList>
            <person name="Pinto B.J."/>
            <person name="Keating S.E."/>
            <person name="Gamble T."/>
        </authorList>
    </citation>
    <scope>NUCLEOTIDE SEQUENCE</scope>
    <source>
        <strain evidence="1">TG3544</strain>
    </source>
</reference>
<accession>A0ACB8EXS6</accession>
<sequence>MARAAWRQHVREALEERDGRTRCLCGLLEQHEKLQLRLEMLLGGAGVGVRYQLEVVELRRERAELHQQLAVVTEALEKTEAEARGQRDRIRHLFRDLGALKHQHQRLLCQAWGFSQEAEGLRGELDLAWRLLREAQQELLVLEDRWVREKAQEAARLNRANEREEKHQRKVSRLLAKLERVGAGKALLGPKTAASEAGCSASREEAETVPVRESLPESSPEPGGGRVLAGPGEEG</sequence>
<name>A0ACB8EXS6_9SAUR</name>
<organism evidence="1 2">
    <name type="scientific">Sphaerodactylus townsendi</name>
    <dbReference type="NCBI Taxonomy" id="933632"/>
    <lineage>
        <taxon>Eukaryota</taxon>
        <taxon>Metazoa</taxon>
        <taxon>Chordata</taxon>
        <taxon>Craniata</taxon>
        <taxon>Vertebrata</taxon>
        <taxon>Euteleostomi</taxon>
        <taxon>Lepidosauria</taxon>
        <taxon>Squamata</taxon>
        <taxon>Bifurcata</taxon>
        <taxon>Gekkota</taxon>
        <taxon>Sphaerodactylidae</taxon>
        <taxon>Sphaerodactylus</taxon>
    </lineage>
</organism>
<dbReference type="EMBL" id="CM037628">
    <property type="protein sequence ID" value="KAH7997441.1"/>
    <property type="molecule type" value="Genomic_DNA"/>
</dbReference>
<proteinExistence type="predicted"/>
<protein>
    <submittedName>
        <fullName evidence="1">Uncharacterized protein</fullName>
    </submittedName>
</protein>
<keyword evidence="2" id="KW-1185">Reference proteome</keyword>